<keyword evidence="1" id="KW-0732">Signal</keyword>
<accession>A0A164XFK6</accession>
<protein>
    <submittedName>
        <fullName evidence="2">Uncharacterized protein</fullName>
    </submittedName>
</protein>
<evidence type="ECO:0000256" key="1">
    <source>
        <dbReference type="SAM" id="SignalP"/>
    </source>
</evidence>
<evidence type="ECO:0000313" key="2">
    <source>
        <dbReference type="EMBL" id="KZS14179.1"/>
    </source>
</evidence>
<proteinExistence type="predicted"/>
<reference evidence="2 3" key="1">
    <citation type="submission" date="2016-03" db="EMBL/GenBank/DDBJ databases">
        <title>EvidentialGene: Evidence-directed Construction of Genes on Genomes.</title>
        <authorList>
            <person name="Gilbert D.G."/>
            <person name="Choi J.-H."/>
            <person name="Mockaitis K."/>
            <person name="Colbourne J."/>
            <person name="Pfrender M."/>
        </authorList>
    </citation>
    <scope>NUCLEOTIDE SEQUENCE [LARGE SCALE GENOMIC DNA]</scope>
    <source>
        <strain evidence="2 3">Xinb3</strain>
        <tissue evidence="2">Complete organism</tissue>
    </source>
</reference>
<comment type="caution">
    <text evidence="2">The sequence shown here is derived from an EMBL/GenBank/DDBJ whole genome shotgun (WGS) entry which is preliminary data.</text>
</comment>
<keyword evidence="3" id="KW-1185">Reference proteome</keyword>
<gene>
    <name evidence="2" type="ORF">APZ42_020863</name>
</gene>
<feature type="chain" id="PRO_5007854376" evidence="1">
    <location>
        <begin position="25"/>
        <end position="54"/>
    </location>
</feature>
<name>A0A164XFK6_9CRUS</name>
<evidence type="ECO:0000313" key="3">
    <source>
        <dbReference type="Proteomes" id="UP000076858"/>
    </source>
</evidence>
<organism evidence="2 3">
    <name type="scientific">Daphnia magna</name>
    <dbReference type="NCBI Taxonomy" id="35525"/>
    <lineage>
        <taxon>Eukaryota</taxon>
        <taxon>Metazoa</taxon>
        <taxon>Ecdysozoa</taxon>
        <taxon>Arthropoda</taxon>
        <taxon>Crustacea</taxon>
        <taxon>Branchiopoda</taxon>
        <taxon>Diplostraca</taxon>
        <taxon>Cladocera</taxon>
        <taxon>Anomopoda</taxon>
        <taxon>Daphniidae</taxon>
        <taxon>Daphnia</taxon>
    </lineage>
</organism>
<dbReference type="AlphaFoldDB" id="A0A164XFK6"/>
<feature type="signal peptide" evidence="1">
    <location>
        <begin position="1"/>
        <end position="24"/>
    </location>
</feature>
<dbReference type="Proteomes" id="UP000076858">
    <property type="component" value="Unassembled WGS sequence"/>
</dbReference>
<dbReference type="EMBL" id="LRGB01001005">
    <property type="protein sequence ID" value="KZS14179.1"/>
    <property type="molecule type" value="Genomic_DNA"/>
</dbReference>
<sequence length="54" mass="6265">MNPLVTHLVSHLLLAVSSFRVTNAIDRDDERTPTDRFVSFLSLFLYTYYSNKSI</sequence>